<evidence type="ECO:0000256" key="1">
    <source>
        <dbReference type="ARBA" id="ARBA00004651"/>
    </source>
</evidence>
<evidence type="ECO:0000256" key="5">
    <source>
        <dbReference type="ARBA" id="ARBA00022927"/>
    </source>
</evidence>
<reference evidence="14" key="1">
    <citation type="journal article" date="2019" name="Int. J. Syst. Evol. Microbiol.">
        <title>The Global Catalogue of Microorganisms (GCM) 10K type strain sequencing project: providing services to taxonomists for standard genome sequencing and annotation.</title>
        <authorList>
            <consortium name="The Broad Institute Genomics Platform"/>
            <consortium name="The Broad Institute Genome Sequencing Center for Infectious Disease"/>
            <person name="Wu L."/>
            <person name="Ma J."/>
        </authorList>
    </citation>
    <scope>NUCLEOTIDE SEQUENCE [LARGE SCALE GENOMIC DNA]</scope>
    <source>
        <strain evidence="14">CGMCC 1.12769</strain>
    </source>
</reference>
<keyword evidence="8" id="KW-0143">Chaperone</keyword>
<comment type="subcellular location">
    <subcellularLocation>
        <location evidence="1">Cell membrane</location>
        <topology evidence="1">Multi-pass membrane protein</topology>
    </subcellularLocation>
    <subcellularLocation>
        <location evidence="9">Membrane</location>
        <topology evidence="9">Multi-pass membrane protein</topology>
    </subcellularLocation>
</comment>
<evidence type="ECO:0000256" key="2">
    <source>
        <dbReference type="ARBA" id="ARBA00022448"/>
    </source>
</evidence>
<dbReference type="PANTHER" id="PTHR12428:SF65">
    <property type="entry name" value="CYTOCHROME C OXIDASE ASSEMBLY PROTEIN COX18, MITOCHONDRIAL"/>
    <property type="match status" value="1"/>
</dbReference>
<evidence type="ECO:0000256" key="3">
    <source>
        <dbReference type="ARBA" id="ARBA00022475"/>
    </source>
</evidence>
<protein>
    <submittedName>
        <fullName evidence="13">Membrane protein insertase MisCA</fullName>
    </submittedName>
</protein>
<keyword evidence="2" id="KW-0813">Transport</keyword>
<comment type="similarity">
    <text evidence="9">Belongs to the OXA1/ALB3/YidC family.</text>
</comment>
<evidence type="ECO:0000256" key="8">
    <source>
        <dbReference type="ARBA" id="ARBA00023186"/>
    </source>
</evidence>
<dbReference type="RefSeq" id="WP_188540928.1">
    <property type="nucleotide sequence ID" value="NZ_BMFT01000002.1"/>
</dbReference>
<evidence type="ECO:0000256" key="11">
    <source>
        <dbReference type="SAM" id="Phobius"/>
    </source>
</evidence>
<keyword evidence="14" id="KW-1185">Reference proteome</keyword>
<dbReference type="InterPro" id="IPR047196">
    <property type="entry name" value="YidC_ALB_C"/>
</dbReference>
<dbReference type="PANTHER" id="PTHR12428">
    <property type="entry name" value="OXA1"/>
    <property type="match status" value="1"/>
</dbReference>
<feature type="transmembrane region" description="Helical" evidence="11">
    <location>
        <begin position="70"/>
        <end position="91"/>
    </location>
</feature>
<dbReference type="InterPro" id="IPR028055">
    <property type="entry name" value="YidC/Oxa/ALB_C"/>
</dbReference>
<accession>A0ABQ1YMB3</accession>
<evidence type="ECO:0000256" key="9">
    <source>
        <dbReference type="RuleBase" id="RU003945"/>
    </source>
</evidence>
<dbReference type="NCBIfam" id="TIGR03592">
    <property type="entry name" value="yidC_oxa1_cterm"/>
    <property type="match status" value="1"/>
</dbReference>
<keyword evidence="5" id="KW-0653">Protein transport</keyword>
<dbReference type="InterPro" id="IPR001708">
    <property type="entry name" value="YidC/ALB3/OXA1/COX18"/>
</dbReference>
<dbReference type="Pfam" id="PF02096">
    <property type="entry name" value="60KD_IMP"/>
    <property type="match status" value="1"/>
</dbReference>
<evidence type="ECO:0000259" key="12">
    <source>
        <dbReference type="Pfam" id="PF02096"/>
    </source>
</evidence>
<evidence type="ECO:0000256" key="7">
    <source>
        <dbReference type="ARBA" id="ARBA00023136"/>
    </source>
</evidence>
<keyword evidence="7 11" id="KW-0472">Membrane</keyword>
<feature type="domain" description="Membrane insertase YidC/Oxa/ALB C-terminal" evidence="12">
    <location>
        <begin position="71"/>
        <end position="251"/>
    </location>
</feature>
<dbReference type="EMBL" id="BMFT01000002">
    <property type="protein sequence ID" value="GGH29867.1"/>
    <property type="molecule type" value="Genomic_DNA"/>
</dbReference>
<dbReference type="PROSITE" id="PS51257">
    <property type="entry name" value="PROKAR_LIPOPROTEIN"/>
    <property type="match status" value="1"/>
</dbReference>
<dbReference type="PRINTS" id="PR00701">
    <property type="entry name" value="60KDINNERMP"/>
</dbReference>
<dbReference type="CDD" id="cd20070">
    <property type="entry name" value="5TM_YidC_Alb3"/>
    <property type="match status" value="1"/>
</dbReference>
<sequence length="297" mass="33346">MSRIKNNKKQWILLILAIGLIAILSGCGTTATRVATTTEDMRASGSWWTSNVVYFFSLALDTFAKWFNGAYGLAILIMVLIVRTLILPLTLKQVRSSKAMQAIQPQLAKIKEQYKDNPQQQQAETMKLFQENKVNPMAGCFPLIIQMPVFIALYNSIYNNSAIRDHSFLWLQLGEPDKMFILPIIAALTTFIQTKMMSNMNPSGMQGPMQFMMFIYPVLIFFMAYQFPAALPLYWIYSNLYTIVQNYLIYRKKDPVLALNNNAAISDGSKKGGSKKGGSNLKAGHPGKGAKEAKKSK</sequence>
<evidence type="ECO:0000256" key="6">
    <source>
        <dbReference type="ARBA" id="ARBA00022989"/>
    </source>
</evidence>
<evidence type="ECO:0000313" key="14">
    <source>
        <dbReference type="Proteomes" id="UP000659344"/>
    </source>
</evidence>
<keyword evidence="3" id="KW-1003">Cell membrane</keyword>
<evidence type="ECO:0000256" key="10">
    <source>
        <dbReference type="SAM" id="MobiDB-lite"/>
    </source>
</evidence>
<evidence type="ECO:0000256" key="4">
    <source>
        <dbReference type="ARBA" id="ARBA00022692"/>
    </source>
</evidence>
<name>A0ABQ1YMB3_9BACL</name>
<comment type="caution">
    <text evidence="13">The sequence shown here is derived from an EMBL/GenBank/DDBJ whole genome shotgun (WGS) entry which is preliminary data.</text>
</comment>
<evidence type="ECO:0000313" key="13">
    <source>
        <dbReference type="EMBL" id="GGH29867.1"/>
    </source>
</evidence>
<keyword evidence="4 9" id="KW-0812">Transmembrane</keyword>
<feature type="region of interest" description="Disordered" evidence="10">
    <location>
        <begin position="264"/>
        <end position="297"/>
    </location>
</feature>
<feature type="transmembrane region" description="Helical" evidence="11">
    <location>
        <begin position="209"/>
        <end position="227"/>
    </location>
</feature>
<feature type="transmembrane region" description="Helical" evidence="11">
    <location>
        <begin position="12"/>
        <end position="31"/>
    </location>
</feature>
<feature type="transmembrane region" description="Helical" evidence="11">
    <location>
        <begin position="136"/>
        <end position="158"/>
    </location>
</feature>
<organism evidence="13 14">
    <name type="scientific">Paenibacillus segetis</name>
    <dbReference type="NCBI Taxonomy" id="1325360"/>
    <lineage>
        <taxon>Bacteria</taxon>
        <taxon>Bacillati</taxon>
        <taxon>Bacillota</taxon>
        <taxon>Bacilli</taxon>
        <taxon>Bacillales</taxon>
        <taxon>Paenibacillaceae</taxon>
        <taxon>Paenibacillus</taxon>
    </lineage>
</organism>
<proteinExistence type="inferred from homology"/>
<keyword evidence="6 11" id="KW-1133">Transmembrane helix</keyword>
<gene>
    <name evidence="13" type="primary">misCA</name>
    <name evidence="13" type="ORF">GCM10008013_32630</name>
</gene>
<dbReference type="Proteomes" id="UP000659344">
    <property type="component" value="Unassembled WGS sequence"/>
</dbReference>